<keyword evidence="22" id="KW-1185">Reference proteome</keyword>
<dbReference type="SUPFAM" id="SSF52172">
    <property type="entry name" value="CheY-like"/>
    <property type="match status" value="1"/>
</dbReference>
<proteinExistence type="predicted"/>
<dbReference type="SMART" id="SM00387">
    <property type="entry name" value="HATPase_c"/>
    <property type="match status" value="1"/>
</dbReference>
<evidence type="ECO:0000259" key="18">
    <source>
        <dbReference type="PROSITE" id="PS50110"/>
    </source>
</evidence>
<dbReference type="CDD" id="cd00082">
    <property type="entry name" value="HisKA"/>
    <property type="match status" value="1"/>
</dbReference>
<dbReference type="eggNOG" id="COG0642">
    <property type="taxonomic scope" value="Bacteria"/>
</dbReference>
<dbReference type="GO" id="GO:0000155">
    <property type="term" value="F:phosphorelay sensor kinase activity"/>
    <property type="evidence" value="ECO:0007669"/>
    <property type="project" value="InterPro"/>
</dbReference>
<dbReference type="InterPro" id="IPR005467">
    <property type="entry name" value="His_kinase_dom"/>
</dbReference>
<dbReference type="InterPro" id="IPR036890">
    <property type="entry name" value="HATPase_C_sf"/>
</dbReference>
<keyword evidence="11 16" id="KW-1133">Transmembrane helix</keyword>
<dbReference type="SUPFAM" id="SSF158472">
    <property type="entry name" value="HAMP domain-like"/>
    <property type="match status" value="1"/>
</dbReference>
<evidence type="ECO:0000256" key="12">
    <source>
        <dbReference type="ARBA" id="ARBA00023012"/>
    </source>
</evidence>
<organism evidence="21 22">
    <name type="scientific">Paraglaciecola arctica BSs20135</name>
    <dbReference type="NCBI Taxonomy" id="493475"/>
    <lineage>
        <taxon>Bacteria</taxon>
        <taxon>Pseudomonadati</taxon>
        <taxon>Pseudomonadota</taxon>
        <taxon>Gammaproteobacteria</taxon>
        <taxon>Alteromonadales</taxon>
        <taxon>Alteromonadaceae</taxon>
        <taxon>Paraglaciecola</taxon>
    </lineage>
</organism>
<evidence type="ECO:0000256" key="15">
    <source>
        <dbReference type="PROSITE-ProRule" id="PRU00169"/>
    </source>
</evidence>
<feature type="modified residue" description="Phosphohistidine" evidence="14">
    <location>
        <position position="831"/>
    </location>
</feature>
<dbReference type="Gene3D" id="3.30.565.10">
    <property type="entry name" value="Histidine kinase-like ATPase, C-terminal domain"/>
    <property type="match status" value="1"/>
</dbReference>
<dbReference type="Gene3D" id="6.10.340.10">
    <property type="match status" value="1"/>
</dbReference>
<feature type="transmembrane region" description="Helical" evidence="16">
    <location>
        <begin position="20"/>
        <end position="40"/>
    </location>
</feature>
<dbReference type="SUPFAM" id="SSF47384">
    <property type="entry name" value="Homodimeric domain of signal transducing histidine kinase"/>
    <property type="match status" value="1"/>
</dbReference>
<feature type="transmembrane region" description="Helical" evidence="16">
    <location>
        <begin position="287"/>
        <end position="306"/>
    </location>
</feature>
<dbReference type="FunFam" id="3.30.565.10:FF:000010">
    <property type="entry name" value="Sensor histidine kinase RcsC"/>
    <property type="match status" value="1"/>
</dbReference>
<reference evidence="21 22" key="1">
    <citation type="journal article" date="2017" name="Antonie Van Leeuwenhoek">
        <title>Rhizobium rhizosphaerae sp. nov., a novel species isolated from rice rhizosphere.</title>
        <authorList>
            <person name="Zhao J.J."/>
            <person name="Zhang J."/>
            <person name="Zhang R.J."/>
            <person name="Zhang C.W."/>
            <person name="Yin H.Q."/>
            <person name="Zhang X.X."/>
        </authorList>
    </citation>
    <scope>NUCLEOTIDE SEQUENCE [LARGE SCALE GENOMIC DNA]</scope>
    <source>
        <strain evidence="21 22">BSs20135</strain>
    </source>
</reference>
<dbReference type="STRING" id="493475.GARC_2751"/>
<evidence type="ECO:0000256" key="6">
    <source>
        <dbReference type="ARBA" id="ARBA00022679"/>
    </source>
</evidence>
<dbReference type="PROSITE" id="PS50885">
    <property type="entry name" value="HAMP"/>
    <property type="match status" value="1"/>
</dbReference>
<keyword evidence="7 16" id="KW-0812">Transmembrane</keyword>
<feature type="modified residue" description="4-aspartylphosphate" evidence="15">
    <location>
        <position position="702"/>
    </location>
</feature>
<dbReference type="Pfam" id="PF00672">
    <property type="entry name" value="HAMP"/>
    <property type="match status" value="1"/>
</dbReference>
<dbReference type="Proteomes" id="UP000006327">
    <property type="component" value="Unassembled WGS sequence"/>
</dbReference>
<dbReference type="InterPro" id="IPR003594">
    <property type="entry name" value="HATPase_dom"/>
</dbReference>
<dbReference type="PROSITE" id="PS50109">
    <property type="entry name" value="HIS_KIN"/>
    <property type="match status" value="1"/>
</dbReference>
<keyword evidence="9 21" id="KW-0418">Kinase</keyword>
<name>K6Y6X9_9ALTE</name>
<keyword evidence="10" id="KW-0067">ATP-binding</keyword>
<keyword evidence="4" id="KW-1003">Cell membrane</keyword>
<keyword evidence="12" id="KW-0902">Two-component regulatory system</keyword>
<evidence type="ECO:0000256" key="3">
    <source>
        <dbReference type="ARBA" id="ARBA00012438"/>
    </source>
</evidence>
<protein>
    <recommendedName>
        <fullName evidence="3">histidine kinase</fullName>
        <ecNumber evidence="3">2.7.13.3</ecNumber>
    </recommendedName>
</protein>
<dbReference type="Pfam" id="PF00072">
    <property type="entry name" value="Response_reg"/>
    <property type="match status" value="1"/>
</dbReference>
<evidence type="ECO:0000256" key="9">
    <source>
        <dbReference type="ARBA" id="ARBA00022777"/>
    </source>
</evidence>
<feature type="domain" description="HPt" evidence="20">
    <location>
        <begin position="792"/>
        <end position="890"/>
    </location>
</feature>
<evidence type="ECO:0000256" key="7">
    <source>
        <dbReference type="ARBA" id="ARBA00022692"/>
    </source>
</evidence>
<dbReference type="SMART" id="SM00448">
    <property type="entry name" value="REC"/>
    <property type="match status" value="1"/>
</dbReference>
<comment type="subcellular location">
    <subcellularLocation>
        <location evidence="2">Cell membrane</location>
        <topology evidence="2">Multi-pass membrane protein</topology>
    </subcellularLocation>
</comment>
<dbReference type="EC" id="2.7.13.3" evidence="3"/>
<dbReference type="PANTHER" id="PTHR45339">
    <property type="entry name" value="HYBRID SIGNAL TRANSDUCTION HISTIDINE KINASE J"/>
    <property type="match status" value="1"/>
</dbReference>
<evidence type="ECO:0000256" key="5">
    <source>
        <dbReference type="ARBA" id="ARBA00022553"/>
    </source>
</evidence>
<dbReference type="Gene3D" id="1.20.120.160">
    <property type="entry name" value="HPT domain"/>
    <property type="match status" value="1"/>
</dbReference>
<dbReference type="PROSITE" id="PS50894">
    <property type="entry name" value="HPT"/>
    <property type="match status" value="1"/>
</dbReference>
<evidence type="ECO:0000256" key="8">
    <source>
        <dbReference type="ARBA" id="ARBA00022741"/>
    </source>
</evidence>
<evidence type="ECO:0000259" key="17">
    <source>
        <dbReference type="PROSITE" id="PS50109"/>
    </source>
</evidence>
<evidence type="ECO:0000259" key="20">
    <source>
        <dbReference type="PROSITE" id="PS50894"/>
    </source>
</evidence>
<feature type="domain" description="Histidine kinase" evidence="17">
    <location>
        <begin position="401"/>
        <end position="620"/>
    </location>
</feature>
<dbReference type="PROSITE" id="PS50110">
    <property type="entry name" value="RESPONSE_REGULATORY"/>
    <property type="match status" value="1"/>
</dbReference>
<dbReference type="AlphaFoldDB" id="K6Y6X9"/>
<dbReference type="Pfam" id="PF00512">
    <property type="entry name" value="HisKA"/>
    <property type="match status" value="1"/>
</dbReference>
<dbReference type="Pfam" id="PF02518">
    <property type="entry name" value="HATPase_c"/>
    <property type="match status" value="1"/>
</dbReference>
<dbReference type="Pfam" id="PF01627">
    <property type="entry name" value="Hpt"/>
    <property type="match status" value="1"/>
</dbReference>
<comment type="caution">
    <text evidence="21">The sequence shown here is derived from an EMBL/GenBank/DDBJ whole genome shotgun (WGS) entry which is preliminary data.</text>
</comment>
<dbReference type="InterPro" id="IPR004358">
    <property type="entry name" value="Sig_transdc_His_kin-like_C"/>
</dbReference>
<dbReference type="SMART" id="SM00388">
    <property type="entry name" value="HisKA"/>
    <property type="match status" value="1"/>
</dbReference>
<dbReference type="CDD" id="cd17546">
    <property type="entry name" value="REC_hyHK_CKI1_RcsC-like"/>
    <property type="match status" value="1"/>
</dbReference>
<dbReference type="InterPro" id="IPR003661">
    <property type="entry name" value="HisK_dim/P_dom"/>
</dbReference>
<evidence type="ECO:0000256" key="4">
    <source>
        <dbReference type="ARBA" id="ARBA00022475"/>
    </source>
</evidence>
<keyword evidence="13 16" id="KW-0472">Membrane</keyword>
<keyword evidence="5 15" id="KW-0597">Phosphoprotein</keyword>
<dbReference type="InterPro" id="IPR003660">
    <property type="entry name" value="HAMP_dom"/>
</dbReference>
<comment type="catalytic activity">
    <reaction evidence="1">
        <text>ATP + protein L-histidine = ADP + protein N-phospho-L-histidine.</text>
        <dbReference type="EC" id="2.7.13.3"/>
    </reaction>
</comment>
<dbReference type="CDD" id="cd00088">
    <property type="entry name" value="HPT"/>
    <property type="match status" value="1"/>
</dbReference>
<dbReference type="PRINTS" id="PR00344">
    <property type="entry name" value="BCTRLSENSOR"/>
</dbReference>
<evidence type="ECO:0000256" key="2">
    <source>
        <dbReference type="ARBA" id="ARBA00004651"/>
    </source>
</evidence>
<dbReference type="InterPro" id="IPR008207">
    <property type="entry name" value="Sig_transdc_His_kin_Hpt_dom"/>
</dbReference>
<dbReference type="EMBL" id="BAEO01000037">
    <property type="protein sequence ID" value="GAC19716.1"/>
    <property type="molecule type" value="Genomic_DNA"/>
</dbReference>
<keyword evidence="8" id="KW-0547">Nucleotide-binding</keyword>
<dbReference type="CDD" id="cd16922">
    <property type="entry name" value="HATPase_EvgS-ArcB-TorS-like"/>
    <property type="match status" value="1"/>
</dbReference>
<dbReference type="GO" id="GO:0005524">
    <property type="term" value="F:ATP binding"/>
    <property type="evidence" value="ECO:0007669"/>
    <property type="project" value="UniProtKB-KW"/>
</dbReference>
<dbReference type="GO" id="GO:0005886">
    <property type="term" value="C:plasma membrane"/>
    <property type="evidence" value="ECO:0007669"/>
    <property type="project" value="UniProtKB-SubCell"/>
</dbReference>
<evidence type="ECO:0000259" key="19">
    <source>
        <dbReference type="PROSITE" id="PS50885"/>
    </source>
</evidence>
<dbReference type="PANTHER" id="PTHR45339:SF1">
    <property type="entry name" value="HYBRID SIGNAL TRANSDUCTION HISTIDINE KINASE J"/>
    <property type="match status" value="1"/>
</dbReference>
<evidence type="ECO:0000256" key="11">
    <source>
        <dbReference type="ARBA" id="ARBA00022989"/>
    </source>
</evidence>
<feature type="domain" description="HAMP" evidence="19">
    <location>
        <begin position="307"/>
        <end position="359"/>
    </location>
</feature>
<keyword evidence="6 21" id="KW-0808">Transferase</keyword>
<dbReference type="CDD" id="cd06225">
    <property type="entry name" value="HAMP"/>
    <property type="match status" value="1"/>
</dbReference>
<sequence>MKSRLHKGKQLIWTPLQRKIFLLVVSLFTLVFSLTLVSIYQAAYNQAEREFVARLNVGKNVFMNEVVIAKQHLDSSVETIAKDWALRSAIGQGEDAESIKSVLFNHGKRINADIALVLDKTFMLIAQYGGEDLTVDRFLAQNLDTKQQNKPWIAMVGNEPFMMSAEPIKAPATIGWLLMGKKLDLAFLDRIKSLISLDINFLVVSGNQNQLLLSTLNNSVTVQQELQQVTGRFVAQGATIDMHIMGSEDWVALPFSIFNNQEQHFVVVLQDSISDWLKSRNVFMLELLPFFIVGILLALLGSFFIARSITRPVGRLLQAAKLVASGSYTDQIEVSEKSELGELAREFSSMQSAVMEREQKIKDQAEEIRQTNTIKYQVEIAQKEQQLAASATDAKSRFLANVSHEIRTPLNSIIGYSEILSDVYASEDDKAKAILAVHNGGQYLLNIVNDVLDLSKIEAGKIQLEKANISLVGLLQEVTAYMEGFAREKHLSFNLKLNFPLPYEFNSDPTRLKQILLNLCNNAIKFTHQGQVDLQVHWDNYRKRFIFVVSDTGPGMSDEQQLRLFTAFSQGNQSTSRKYGGTGLGLYISKQLTEMLGGHIKVTSQEGQGSQFAVYMPYVEASNKQVMINQNQADAVLLRDAKPDVAIPELTGHILCADDNEDNRQLVAYLLAKTGVQLTLVEDGQQALNATKNITFDLVLMDMQMPEMDGLQATTILKQRGFQGPIIMLTANVDSNSKNKMLAAGASAHFPKPIDSGRFYIMLAEYLGKGIAIETKHDIVGDNVSQSKPHNTGSEFAQLIQNYRLSFKDKLTDIQDAIEQKNWNQIKSLMHKLKGSAGSYGFQELSDFAILVEEHIDVGNLKEAKEYLASMQACMQQLYRETEQPNSKTA</sequence>
<dbReference type="InterPro" id="IPR036641">
    <property type="entry name" value="HPT_dom_sf"/>
</dbReference>
<dbReference type="SUPFAM" id="SSF47226">
    <property type="entry name" value="Histidine-containing phosphotransfer domain, HPT domain"/>
    <property type="match status" value="1"/>
</dbReference>
<dbReference type="InterPro" id="IPR036097">
    <property type="entry name" value="HisK_dim/P_sf"/>
</dbReference>
<evidence type="ECO:0000256" key="10">
    <source>
        <dbReference type="ARBA" id="ARBA00022840"/>
    </source>
</evidence>
<dbReference type="InterPro" id="IPR011006">
    <property type="entry name" value="CheY-like_superfamily"/>
</dbReference>
<evidence type="ECO:0000256" key="1">
    <source>
        <dbReference type="ARBA" id="ARBA00000085"/>
    </source>
</evidence>
<evidence type="ECO:0000313" key="22">
    <source>
        <dbReference type="Proteomes" id="UP000006327"/>
    </source>
</evidence>
<evidence type="ECO:0000313" key="21">
    <source>
        <dbReference type="EMBL" id="GAC19716.1"/>
    </source>
</evidence>
<dbReference type="SMART" id="SM00304">
    <property type="entry name" value="HAMP"/>
    <property type="match status" value="1"/>
</dbReference>
<dbReference type="InterPro" id="IPR001789">
    <property type="entry name" value="Sig_transdc_resp-reg_receiver"/>
</dbReference>
<dbReference type="Gene3D" id="1.10.287.130">
    <property type="match status" value="1"/>
</dbReference>
<dbReference type="RefSeq" id="WP_007620872.1">
    <property type="nucleotide sequence ID" value="NZ_BAEO01000037.1"/>
</dbReference>
<dbReference type="Gene3D" id="3.40.50.2300">
    <property type="match status" value="1"/>
</dbReference>
<evidence type="ECO:0000256" key="16">
    <source>
        <dbReference type="SAM" id="Phobius"/>
    </source>
</evidence>
<gene>
    <name evidence="21" type="ORF">GARC_2751</name>
</gene>
<evidence type="ECO:0000256" key="13">
    <source>
        <dbReference type="ARBA" id="ARBA00023136"/>
    </source>
</evidence>
<feature type="domain" description="Response regulatory" evidence="18">
    <location>
        <begin position="653"/>
        <end position="767"/>
    </location>
</feature>
<evidence type="ECO:0000256" key="14">
    <source>
        <dbReference type="PROSITE-ProRule" id="PRU00110"/>
    </source>
</evidence>
<accession>K6Y6X9</accession>
<dbReference type="SUPFAM" id="SSF55874">
    <property type="entry name" value="ATPase domain of HSP90 chaperone/DNA topoisomerase II/histidine kinase"/>
    <property type="match status" value="1"/>
</dbReference>